<feature type="signal peptide" evidence="3">
    <location>
        <begin position="1"/>
        <end position="21"/>
    </location>
</feature>
<sequence>MRQAVVSLALLLSALSLPVLGVGTVPTCLSGFDWMFNHLGQSPCTVASALAQACTPSYDIPIPALGPLDNYLGPTPSSEDNCRCSSVFYSMISACALCQGAEITTWSFYDQNCSSVFLTVFAPAVPVGFAVPHYAYTDPTANGKDFFNTQIAQADNGPESTAPPQASSTSSTTTTGGVSIPIGTAPLTPKKKSNAGAIAGGVVGGLAGLAAIIMIVGGLIRRRRHHRRAIYEKQLSAQLDGTG</sequence>
<evidence type="ECO:0000256" key="3">
    <source>
        <dbReference type="SAM" id="SignalP"/>
    </source>
</evidence>
<keyword evidence="2" id="KW-0472">Membrane</keyword>
<evidence type="ECO:0000313" key="5">
    <source>
        <dbReference type="Proteomes" id="UP000807469"/>
    </source>
</evidence>
<feature type="region of interest" description="Disordered" evidence="1">
    <location>
        <begin position="154"/>
        <end position="185"/>
    </location>
</feature>
<keyword evidence="3" id="KW-0732">Signal</keyword>
<evidence type="ECO:0000256" key="2">
    <source>
        <dbReference type="SAM" id="Phobius"/>
    </source>
</evidence>
<accession>A0A9P5ZGW3</accession>
<protein>
    <submittedName>
        <fullName evidence="4">Uncharacterized protein</fullName>
    </submittedName>
</protein>
<name>A0A9P5ZGW3_9AGAR</name>
<feature type="chain" id="PRO_5040234419" evidence="3">
    <location>
        <begin position="22"/>
        <end position="243"/>
    </location>
</feature>
<feature type="compositionally biased region" description="Low complexity" evidence="1">
    <location>
        <begin position="160"/>
        <end position="184"/>
    </location>
</feature>
<organism evidence="4 5">
    <name type="scientific">Pholiota conissans</name>
    <dbReference type="NCBI Taxonomy" id="109636"/>
    <lineage>
        <taxon>Eukaryota</taxon>
        <taxon>Fungi</taxon>
        <taxon>Dikarya</taxon>
        <taxon>Basidiomycota</taxon>
        <taxon>Agaricomycotina</taxon>
        <taxon>Agaricomycetes</taxon>
        <taxon>Agaricomycetidae</taxon>
        <taxon>Agaricales</taxon>
        <taxon>Agaricineae</taxon>
        <taxon>Strophariaceae</taxon>
        <taxon>Pholiota</taxon>
    </lineage>
</organism>
<dbReference type="EMBL" id="MU155130">
    <property type="protein sequence ID" value="KAF9486420.1"/>
    <property type="molecule type" value="Genomic_DNA"/>
</dbReference>
<keyword evidence="2" id="KW-0812">Transmembrane</keyword>
<proteinExistence type="predicted"/>
<dbReference type="OrthoDB" id="2526171at2759"/>
<comment type="caution">
    <text evidence="4">The sequence shown here is derived from an EMBL/GenBank/DDBJ whole genome shotgun (WGS) entry which is preliminary data.</text>
</comment>
<evidence type="ECO:0000256" key="1">
    <source>
        <dbReference type="SAM" id="MobiDB-lite"/>
    </source>
</evidence>
<dbReference type="Proteomes" id="UP000807469">
    <property type="component" value="Unassembled WGS sequence"/>
</dbReference>
<gene>
    <name evidence="4" type="ORF">BDN70DRAFT_11386</name>
</gene>
<reference evidence="4" key="1">
    <citation type="submission" date="2020-11" db="EMBL/GenBank/DDBJ databases">
        <authorList>
            <consortium name="DOE Joint Genome Institute"/>
            <person name="Ahrendt S."/>
            <person name="Riley R."/>
            <person name="Andreopoulos W."/>
            <person name="Labutti K."/>
            <person name="Pangilinan J."/>
            <person name="Ruiz-Duenas F.J."/>
            <person name="Barrasa J.M."/>
            <person name="Sanchez-Garcia M."/>
            <person name="Camarero S."/>
            <person name="Miyauchi S."/>
            <person name="Serrano A."/>
            <person name="Linde D."/>
            <person name="Babiker R."/>
            <person name="Drula E."/>
            <person name="Ayuso-Fernandez I."/>
            <person name="Pacheco R."/>
            <person name="Padilla G."/>
            <person name="Ferreira P."/>
            <person name="Barriuso J."/>
            <person name="Kellner H."/>
            <person name="Castanera R."/>
            <person name="Alfaro M."/>
            <person name="Ramirez L."/>
            <person name="Pisabarro A.G."/>
            <person name="Kuo A."/>
            <person name="Tritt A."/>
            <person name="Lipzen A."/>
            <person name="He G."/>
            <person name="Yan M."/>
            <person name="Ng V."/>
            <person name="Cullen D."/>
            <person name="Martin F."/>
            <person name="Rosso M.-N."/>
            <person name="Henrissat B."/>
            <person name="Hibbett D."/>
            <person name="Martinez A.T."/>
            <person name="Grigoriev I.V."/>
        </authorList>
    </citation>
    <scope>NUCLEOTIDE SEQUENCE</scope>
    <source>
        <strain evidence="4">CIRM-BRFM 674</strain>
    </source>
</reference>
<keyword evidence="5" id="KW-1185">Reference proteome</keyword>
<feature type="transmembrane region" description="Helical" evidence="2">
    <location>
        <begin position="197"/>
        <end position="220"/>
    </location>
</feature>
<keyword evidence="2" id="KW-1133">Transmembrane helix</keyword>
<evidence type="ECO:0000313" key="4">
    <source>
        <dbReference type="EMBL" id="KAF9486420.1"/>
    </source>
</evidence>
<dbReference type="AlphaFoldDB" id="A0A9P5ZGW3"/>